<name>A0A9P6JWA9_9AGAR</name>
<evidence type="ECO:0000256" key="1">
    <source>
        <dbReference type="ARBA" id="ARBA00004123"/>
    </source>
</evidence>
<evidence type="ECO:0000259" key="9">
    <source>
        <dbReference type="SMART" id="SM01115"/>
    </source>
</evidence>
<proteinExistence type="inferred from homology"/>
<evidence type="ECO:0000256" key="7">
    <source>
        <dbReference type="SAM" id="Coils"/>
    </source>
</evidence>
<evidence type="ECO:0000256" key="3">
    <source>
        <dbReference type="ARBA" id="ARBA00022664"/>
    </source>
</evidence>
<accession>A0A9P6JWA9</accession>
<gene>
    <name evidence="10" type="ORF">CPB83DRAFT_748465</name>
</gene>
<sequence length="98" mass="11338">MYNGIGLTTPRGSGTSGYVQRNLSSLRVHDKNDRNTAWDAAPPKHREPDQEILDHEKKRKVEVKCLELQVELEDKEVDESEIERRVQELREKLLANLS</sequence>
<feature type="domain" description="CWF21" evidence="9">
    <location>
        <begin position="53"/>
        <end position="98"/>
    </location>
</feature>
<protein>
    <recommendedName>
        <fullName evidence="9">CWF21 domain-containing protein</fullName>
    </recommendedName>
</protein>
<reference evidence="10" key="1">
    <citation type="submission" date="2020-11" db="EMBL/GenBank/DDBJ databases">
        <authorList>
            <consortium name="DOE Joint Genome Institute"/>
            <person name="Ahrendt S."/>
            <person name="Riley R."/>
            <person name="Andreopoulos W."/>
            <person name="Labutti K."/>
            <person name="Pangilinan J."/>
            <person name="Ruiz-Duenas F.J."/>
            <person name="Barrasa J.M."/>
            <person name="Sanchez-Garcia M."/>
            <person name="Camarero S."/>
            <person name="Miyauchi S."/>
            <person name="Serrano A."/>
            <person name="Linde D."/>
            <person name="Babiker R."/>
            <person name="Drula E."/>
            <person name="Ayuso-Fernandez I."/>
            <person name="Pacheco R."/>
            <person name="Padilla G."/>
            <person name="Ferreira P."/>
            <person name="Barriuso J."/>
            <person name="Kellner H."/>
            <person name="Castanera R."/>
            <person name="Alfaro M."/>
            <person name="Ramirez L."/>
            <person name="Pisabarro A.G."/>
            <person name="Kuo A."/>
            <person name="Tritt A."/>
            <person name="Lipzen A."/>
            <person name="He G."/>
            <person name="Yan M."/>
            <person name="Ng V."/>
            <person name="Cullen D."/>
            <person name="Martin F."/>
            <person name="Rosso M.-N."/>
            <person name="Henrissat B."/>
            <person name="Hibbett D."/>
            <person name="Martinez A.T."/>
            <person name="Grigoriev I.V."/>
        </authorList>
    </citation>
    <scope>NUCLEOTIDE SEQUENCE</scope>
    <source>
        <strain evidence="10">CBS 506.95</strain>
    </source>
</reference>
<evidence type="ECO:0000313" key="11">
    <source>
        <dbReference type="Proteomes" id="UP000807306"/>
    </source>
</evidence>
<evidence type="ECO:0000256" key="6">
    <source>
        <dbReference type="ARBA" id="ARBA00023242"/>
    </source>
</evidence>
<dbReference type="PANTHER" id="PTHR36562">
    <property type="entry name" value="SERINE/ARGININE REPETITIVE MATRIX 2"/>
    <property type="match status" value="1"/>
</dbReference>
<dbReference type="GO" id="GO:0005681">
    <property type="term" value="C:spliceosomal complex"/>
    <property type="evidence" value="ECO:0007669"/>
    <property type="project" value="UniProtKB-KW"/>
</dbReference>
<feature type="non-terminal residue" evidence="10">
    <location>
        <position position="98"/>
    </location>
</feature>
<comment type="similarity">
    <text evidence="2">Belongs to the CWC21 family.</text>
</comment>
<dbReference type="Pfam" id="PF08312">
    <property type="entry name" value="cwf21"/>
    <property type="match status" value="1"/>
</dbReference>
<comment type="subcellular location">
    <subcellularLocation>
        <location evidence="1">Nucleus</location>
    </subcellularLocation>
</comment>
<dbReference type="GO" id="GO:0006397">
    <property type="term" value="P:mRNA processing"/>
    <property type="evidence" value="ECO:0007669"/>
    <property type="project" value="UniProtKB-KW"/>
</dbReference>
<dbReference type="EMBL" id="MU157826">
    <property type="protein sequence ID" value="KAF9534365.1"/>
    <property type="molecule type" value="Genomic_DNA"/>
</dbReference>
<evidence type="ECO:0000256" key="2">
    <source>
        <dbReference type="ARBA" id="ARBA00005954"/>
    </source>
</evidence>
<dbReference type="InterPro" id="IPR051372">
    <property type="entry name" value="CWC21"/>
</dbReference>
<keyword evidence="6" id="KW-0539">Nucleus</keyword>
<dbReference type="GO" id="GO:0008380">
    <property type="term" value="P:RNA splicing"/>
    <property type="evidence" value="ECO:0007669"/>
    <property type="project" value="UniProtKB-KW"/>
</dbReference>
<keyword evidence="3" id="KW-0507">mRNA processing</keyword>
<keyword evidence="4" id="KW-0747">Spliceosome</keyword>
<dbReference type="AlphaFoldDB" id="A0A9P6JWA9"/>
<organism evidence="10 11">
    <name type="scientific">Crepidotus variabilis</name>
    <dbReference type="NCBI Taxonomy" id="179855"/>
    <lineage>
        <taxon>Eukaryota</taxon>
        <taxon>Fungi</taxon>
        <taxon>Dikarya</taxon>
        <taxon>Basidiomycota</taxon>
        <taxon>Agaricomycotina</taxon>
        <taxon>Agaricomycetes</taxon>
        <taxon>Agaricomycetidae</taxon>
        <taxon>Agaricales</taxon>
        <taxon>Agaricineae</taxon>
        <taxon>Crepidotaceae</taxon>
        <taxon>Crepidotus</taxon>
    </lineage>
</organism>
<dbReference type="CDD" id="cd21372">
    <property type="entry name" value="cwf21_CWC21-like"/>
    <property type="match status" value="1"/>
</dbReference>
<feature type="region of interest" description="Disordered" evidence="8">
    <location>
        <begin position="25"/>
        <end position="54"/>
    </location>
</feature>
<feature type="compositionally biased region" description="Basic and acidic residues" evidence="8">
    <location>
        <begin position="27"/>
        <end position="54"/>
    </location>
</feature>
<evidence type="ECO:0000256" key="4">
    <source>
        <dbReference type="ARBA" id="ARBA00022728"/>
    </source>
</evidence>
<dbReference type="Proteomes" id="UP000807306">
    <property type="component" value="Unassembled WGS sequence"/>
</dbReference>
<evidence type="ECO:0000313" key="10">
    <source>
        <dbReference type="EMBL" id="KAF9534365.1"/>
    </source>
</evidence>
<keyword evidence="5" id="KW-0508">mRNA splicing</keyword>
<keyword evidence="11" id="KW-1185">Reference proteome</keyword>
<dbReference type="OrthoDB" id="10267305at2759"/>
<dbReference type="InterPro" id="IPR013170">
    <property type="entry name" value="mRNA_splic_Cwf21_dom"/>
</dbReference>
<dbReference type="SMART" id="SM01115">
    <property type="entry name" value="cwf21"/>
    <property type="match status" value="1"/>
</dbReference>
<keyword evidence="7" id="KW-0175">Coiled coil</keyword>
<dbReference type="PANTHER" id="PTHR36562:SF5">
    <property type="entry name" value="SERINE_ARGININE REPETITIVE MATRIX 2"/>
    <property type="match status" value="1"/>
</dbReference>
<feature type="coiled-coil region" evidence="7">
    <location>
        <begin position="63"/>
        <end position="92"/>
    </location>
</feature>
<evidence type="ECO:0000256" key="8">
    <source>
        <dbReference type="SAM" id="MobiDB-lite"/>
    </source>
</evidence>
<evidence type="ECO:0000256" key="5">
    <source>
        <dbReference type="ARBA" id="ARBA00023187"/>
    </source>
</evidence>
<comment type="caution">
    <text evidence="10">The sequence shown here is derived from an EMBL/GenBank/DDBJ whole genome shotgun (WGS) entry which is preliminary data.</text>
</comment>
<dbReference type="Gene3D" id="6.10.140.420">
    <property type="match status" value="1"/>
</dbReference>